<protein>
    <submittedName>
        <fullName evidence="2">Uncharacterized protein</fullName>
    </submittedName>
</protein>
<dbReference type="AlphaFoldDB" id="A0A0D0A719"/>
<feature type="transmembrane region" description="Helical" evidence="1">
    <location>
        <begin position="224"/>
        <end position="242"/>
    </location>
</feature>
<feature type="transmembrane region" description="Helical" evidence="1">
    <location>
        <begin position="276"/>
        <end position="298"/>
    </location>
</feature>
<reference evidence="3" key="2">
    <citation type="submission" date="2015-01" db="EMBL/GenBank/DDBJ databases">
        <title>Evolutionary Origins and Diversification of the Mycorrhizal Mutualists.</title>
        <authorList>
            <consortium name="DOE Joint Genome Institute"/>
            <consortium name="Mycorrhizal Genomics Consortium"/>
            <person name="Kohler A."/>
            <person name="Kuo A."/>
            <person name="Nagy L.G."/>
            <person name="Floudas D."/>
            <person name="Copeland A."/>
            <person name="Barry K.W."/>
            <person name="Cichocki N."/>
            <person name="Veneault-Fourrey C."/>
            <person name="LaButti K."/>
            <person name="Lindquist E.A."/>
            <person name="Lipzen A."/>
            <person name="Lundell T."/>
            <person name="Morin E."/>
            <person name="Murat C."/>
            <person name="Riley R."/>
            <person name="Ohm R."/>
            <person name="Sun H."/>
            <person name="Tunlid A."/>
            <person name="Henrissat B."/>
            <person name="Grigoriev I.V."/>
            <person name="Hibbett D.S."/>
            <person name="Martin F."/>
        </authorList>
    </citation>
    <scope>NUCLEOTIDE SEQUENCE [LARGE SCALE GENOMIC DNA]</scope>
    <source>
        <strain evidence="3">UH-Slu-Lm8-n1</strain>
    </source>
</reference>
<dbReference type="HOGENOM" id="CLU_046456_0_0_1"/>
<organism evidence="2 3">
    <name type="scientific">Suillus luteus UH-Slu-Lm8-n1</name>
    <dbReference type="NCBI Taxonomy" id="930992"/>
    <lineage>
        <taxon>Eukaryota</taxon>
        <taxon>Fungi</taxon>
        <taxon>Dikarya</taxon>
        <taxon>Basidiomycota</taxon>
        <taxon>Agaricomycotina</taxon>
        <taxon>Agaricomycetes</taxon>
        <taxon>Agaricomycetidae</taxon>
        <taxon>Boletales</taxon>
        <taxon>Suillineae</taxon>
        <taxon>Suillaceae</taxon>
        <taxon>Suillus</taxon>
    </lineage>
</organism>
<gene>
    <name evidence="2" type="ORF">CY34DRAFT_98790</name>
</gene>
<evidence type="ECO:0000256" key="1">
    <source>
        <dbReference type="SAM" id="Phobius"/>
    </source>
</evidence>
<keyword evidence="1" id="KW-0472">Membrane</keyword>
<dbReference type="Proteomes" id="UP000054485">
    <property type="component" value="Unassembled WGS sequence"/>
</dbReference>
<keyword evidence="1" id="KW-0812">Transmembrane</keyword>
<keyword evidence="3" id="KW-1185">Reference proteome</keyword>
<dbReference type="InParanoid" id="A0A0D0A719"/>
<dbReference type="EMBL" id="KN835839">
    <property type="protein sequence ID" value="KIK33944.1"/>
    <property type="molecule type" value="Genomic_DNA"/>
</dbReference>
<feature type="transmembrane region" description="Helical" evidence="1">
    <location>
        <begin position="304"/>
        <end position="323"/>
    </location>
</feature>
<proteinExistence type="predicted"/>
<reference evidence="2 3" key="1">
    <citation type="submission" date="2014-04" db="EMBL/GenBank/DDBJ databases">
        <authorList>
            <consortium name="DOE Joint Genome Institute"/>
            <person name="Kuo A."/>
            <person name="Ruytinx J."/>
            <person name="Rineau F."/>
            <person name="Colpaert J."/>
            <person name="Kohler A."/>
            <person name="Nagy L.G."/>
            <person name="Floudas D."/>
            <person name="Copeland A."/>
            <person name="Barry K.W."/>
            <person name="Cichocki N."/>
            <person name="Veneault-Fourrey C."/>
            <person name="LaButti K."/>
            <person name="Lindquist E.A."/>
            <person name="Lipzen A."/>
            <person name="Lundell T."/>
            <person name="Morin E."/>
            <person name="Murat C."/>
            <person name="Sun H."/>
            <person name="Tunlid A."/>
            <person name="Henrissat B."/>
            <person name="Grigoriev I.V."/>
            <person name="Hibbett D.S."/>
            <person name="Martin F."/>
            <person name="Nordberg H.P."/>
            <person name="Cantor M.N."/>
            <person name="Hua S.X."/>
        </authorList>
    </citation>
    <scope>NUCLEOTIDE SEQUENCE [LARGE SCALE GENOMIC DNA]</scope>
    <source>
        <strain evidence="2 3">UH-Slu-Lm8-n1</strain>
    </source>
</reference>
<keyword evidence="1" id="KW-1133">Transmembrane helix</keyword>
<dbReference type="OrthoDB" id="2666865at2759"/>
<evidence type="ECO:0000313" key="3">
    <source>
        <dbReference type="Proteomes" id="UP000054485"/>
    </source>
</evidence>
<evidence type="ECO:0000313" key="2">
    <source>
        <dbReference type="EMBL" id="KIK33944.1"/>
    </source>
</evidence>
<name>A0A0D0A719_9AGAM</name>
<accession>A0A0D0A719</accession>
<sequence length="344" mass="39040">MNLRTCSDERLRKLESWIEASRAKLSGGRYLLVVEPIVVREKEVYPYYYVVPENHIITWVEPVDGYLLFQESMASHWNHKRLELEAQYWKHVEYFPHEIAIPLSEVRALRTQLNWYRVEALAIEQSTAASIFWTLDQMKEITDELTIAGMYLHFHLSTRINIIKLMTDTEGLAEPDGTLKGPGVAIYGANEIGHHEYLNHHGQPEARLIRTHSLATKRRDLEDSPFVAGAAVAMLWLPLMMLRRLKMVYIDGLVNVVDIRSFTDDLSAQAKAQTTVASVIMAVNASILAVPGLGAQLATKTMCSISFVLSFYCIIGCAMAQHFGHRLRSLDFAVRTILFVVTHA</sequence>